<name>A0A0A0F5Y8_9GAMM</name>
<dbReference type="Proteomes" id="UP000029989">
    <property type="component" value="Unassembled WGS sequence"/>
</dbReference>
<dbReference type="EMBL" id="AVPT01000009">
    <property type="protein sequence ID" value="KGM56782.1"/>
    <property type="molecule type" value="Genomic_DNA"/>
</dbReference>
<organism evidence="1 2">
    <name type="scientific">Lysobacter arseniciresistens ZS79</name>
    <dbReference type="NCBI Taxonomy" id="913325"/>
    <lineage>
        <taxon>Bacteria</taxon>
        <taxon>Pseudomonadati</taxon>
        <taxon>Pseudomonadota</taxon>
        <taxon>Gammaproteobacteria</taxon>
        <taxon>Lysobacterales</taxon>
        <taxon>Lysobacteraceae</taxon>
        <taxon>Novilysobacter</taxon>
    </lineage>
</organism>
<proteinExistence type="predicted"/>
<evidence type="ECO:0000313" key="2">
    <source>
        <dbReference type="Proteomes" id="UP000029989"/>
    </source>
</evidence>
<dbReference type="STRING" id="913325.N799_02520"/>
<gene>
    <name evidence="1" type="ORF">N799_02520</name>
</gene>
<dbReference type="AlphaFoldDB" id="A0A0A0F5Y8"/>
<comment type="caution">
    <text evidence="1">The sequence shown here is derived from an EMBL/GenBank/DDBJ whole genome shotgun (WGS) entry which is preliminary data.</text>
</comment>
<evidence type="ECO:0000313" key="1">
    <source>
        <dbReference type="EMBL" id="KGM56782.1"/>
    </source>
</evidence>
<dbReference type="eggNOG" id="ENOG5033E1U">
    <property type="taxonomic scope" value="Bacteria"/>
</dbReference>
<protein>
    <recommendedName>
        <fullName evidence="3">KTSC domain-containing protein</fullName>
    </recommendedName>
</protein>
<reference evidence="1 2" key="1">
    <citation type="journal article" date="2015" name="Stand. Genomic Sci.">
        <title>Genomic information of the arsenic-resistant bacterium Lysobacter arseniciresistens type strain ZS79(T) and comparison of Lysobacter draft genomes.</title>
        <authorList>
            <person name="Liu L."/>
            <person name="Zhang S."/>
            <person name="Luo M."/>
            <person name="Wang G."/>
        </authorList>
    </citation>
    <scope>NUCLEOTIDE SEQUENCE [LARGE SCALE GENOMIC DNA]</scope>
    <source>
        <strain evidence="1 2">ZS79</strain>
    </source>
</reference>
<evidence type="ECO:0008006" key="3">
    <source>
        <dbReference type="Google" id="ProtNLM"/>
    </source>
</evidence>
<dbReference type="OrthoDB" id="7775479at2"/>
<sequence length="74" mass="7967">MTPYANRSGDSGVVAYALVGDAIVVEFDGGALYLYDDVRPGAAQVRRMRALARAGRGLSGYISREVVGYRARLE</sequence>
<keyword evidence="2" id="KW-1185">Reference proteome</keyword>
<accession>A0A0A0F5Y8</accession>